<dbReference type="Proteomes" id="UP000193450">
    <property type="component" value="Chromosome"/>
</dbReference>
<evidence type="ECO:0000313" key="1">
    <source>
        <dbReference type="EMBL" id="ARN76241.1"/>
    </source>
</evidence>
<organism evidence="1 2">
    <name type="scientific">Oceanicoccus sagamiensis</name>
    <dbReference type="NCBI Taxonomy" id="716816"/>
    <lineage>
        <taxon>Bacteria</taxon>
        <taxon>Pseudomonadati</taxon>
        <taxon>Pseudomonadota</taxon>
        <taxon>Gammaproteobacteria</taxon>
        <taxon>Cellvibrionales</taxon>
        <taxon>Spongiibacteraceae</taxon>
        <taxon>Oceanicoccus</taxon>
    </lineage>
</organism>
<dbReference type="KEGG" id="osg:BST96_00510"/>
<accession>A0A1X9NGD9</accession>
<dbReference type="InterPro" id="IPR022028">
    <property type="entry name" value="DUF3604"/>
</dbReference>
<gene>
    <name evidence="1" type="ORF">BST96_00510</name>
</gene>
<evidence type="ECO:0008006" key="3">
    <source>
        <dbReference type="Google" id="ProtNLM"/>
    </source>
</evidence>
<dbReference type="AlphaFoldDB" id="A0A1X9NGD9"/>
<protein>
    <recommendedName>
        <fullName evidence="3">DUF3604 domain-containing protein</fullName>
    </recommendedName>
</protein>
<keyword evidence="2" id="KW-1185">Reference proteome</keyword>
<name>A0A1X9NGD9_9GAMM</name>
<proteinExistence type="predicted"/>
<dbReference type="Pfam" id="PF12228">
    <property type="entry name" value="DUF3604"/>
    <property type="match status" value="1"/>
</dbReference>
<dbReference type="STRING" id="716816.BST96_00510"/>
<evidence type="ECO:0000313" key="2">
    <source>
        <dbReference type="Proteomes" id="UP000193450"/>
    </source>
</evidence>
<reference evidence="1 2" key="1">
    <citation type="submission" date="2016-11" db="EMBL/GenBank/DDBJ databases">
        <title>Trade-off between light-utilization and light-protection in marine flavobacteria.</title>
        <authorList>
            <person name="Kumagai Y."/>
        </authorList>
    </citation>
    <scope>NUCLEOTIDE SEQUENCE [LARGE SCALE GENOMIC DNA]</scope>
    <source>
        <strain evidence="1 2">NBRC 107125</strain>
    </source>
</reference>
<dbReference type="Gene3D" id="3.20.20.140">
    <property type="entry name" value="Metal-dependent hydrolases"/>
    <property type="match status" value="1"/>
</dbReference>
<sequence length="607" mass="67592">MSVSAAEEKQLLWGDTHLHTTYSSDAYTNGNLTADPNTAYRYARGLPVLHPYHQAKVKIETPLDFLVVTDHAELLGVIRTIHRDGVDYTGLGLIDSLKAWVSEMVLRYAIDSGDGRSLFSASLPEAKDAREAAGDASFSDTVSVIPEMMSTQRDTWQDITNMADQHNEPGVFSALIGWEWSPLPGGSNLHRVVITDGDAESAQRYQPFSLYDSQYPEDLWAWLEQTAPLAGADFIAIPHNSNISKGFMFDETSLRGKAIDKDYAELRMKWEPIVEITQFKGDSETHPSLSPDDEFADFEAYENYIQRDWRPYEAKPGDYVRSALKRGLTIEQRAGSNPYQFGVVGSTDAHTSLPTANERNFQGKHSPNSIPANNLNSAKKSRVSGWNYSASGLTAVWATENTRSSILAAMKRKEVYATTGPRIRLQFFAIKDVKELDLTTVSIYQQAAKQGVPMGGEIRGGDFAAQKITPSFVVQAMKDPVDANLDRIQIVKGWVDETGAAQEKVYDVVWSDERQLDDDGRLPAVKNTVDTKTAMYENSVGAAQLAAVWYDPDFNPAHPAFYYARVLQIPTPRHSLYDAVALEREKADGFPDTIQERAYSSAIWYKP</sequence>
<dbReference type="EMBL" id="CP019343">
    <property type="protein sequence ID" value="ARN76241.1"/>
    <property type="molecule type" value="Genomic_DNA"/>
</dbReference>